<dbReference type="OrthoDB" id="241638at2"/>
<dbReference type="InterPro" id="IPR000868">
    <property type="entry name" value="Isochorismatase-like_dom"/>
</dbReference>
<dbReference type="InterPro" id="IPR011042">
    <property type="entry name" value="6-blade_b-propeller_TolB-like"/>
</dbReference>
<feature type="binding site" evidence="3">
    <location>
        <position position="230"/>
    </location>
    <ligand>
        <name>a divalent metal cation</name>
        <dbReference type="ChEBI" id="CHEBI:60240"/>
    </ligand>
</feature>
<dbReference type="RefSeq" id="WP_058863103.1">
    <property type="nucleotide sequence ID" value="NZ_LPXO01000010.1"/>
</dbReference>
<evidence type="ECO:0000313" key="6">
    <source>
        <dbReference type="EMBL" id="KUF09828.1"/>
    </source>
</evidence>
<feature type="domain" description="SMP-30/Gluconolactonase/LRE-like region" evidence="5">
    <location>
        <begin position="29"/>
        <end position="285"/>
    </location>
</feature>
<accession>A0A0W7WH56</accession>
<evidence type="ECO:0000259" key="4">
    <source>
        <dbReference type="Pfam" id="PF00857"/>
    </source>
</evidence>
<keyword evidence="3" id="KW-0862">Zinc</keyword>
<dbReference type="PANTHER" id="PTHR47572:SF4">
    <property type="entry name" value="LACTONASE DRP35"/>
    <property type="match status" value="1"/>
</dbReference>
<feature type="binding site" evidence="3">
    <location>
        <position position="31"/>
    </location>
    <ligand>
        <name>a divalent metal cation</name>
        <dbReference type="ChEBI" id="CHEBI:60240"/>
    </ligand>
</feature>
<dbReference type="Gene3D" id="3.40.50.850">
    <property type="entry name" value="Isochorismatase-like"/>
    <property type="match status" value="1"/>
</dbReference>
<dbReference type="EMBL" id="LPXO01000010">
    <property type="protein sequence ID" value="KUF09828.1"/>
    <property type="molecule type" value="Genomic_DNA"/>
</dbReference>
<keyword evidence="7" id="KW-1185">Reference proteome</keyword>
<organism evidence="6 7">
    <name type="scientific">Pseudoponticoccus marisrubri</name>
    <dbReference type="NCBI Taxonomy" id="1685382"/>
    <lineage>
        <taxon>Bacteria</taxon>
        <taxon>Pseudomonadati</taxon>
        <taxon>Pseudomonadota</taxon>
        <taxon>Alphaproteobacteria</taxon>
        <taxon>Rhodobacterales</taxon>
        <taxon>Roseobacteraceae</taxon>
        <taxon>Pseudoponticoccus</taxon>
    </lineage>
</organism>
<evidence type="ECO:0000256" key="3">
    <source>
        <dbReference type="PIRSR" id="PIRSR605511-2"/>
    </source>
</evidence>
<dbReference type="InterPro" id="IPR013658">
    <property type="entry name" value="SGL"/>
</dbReference>
<feature type="binding site" evidence="3">
    <location>
        <position position="178"/>
    </location>
    <ligand>
        <name>a divalent metal cation</name>
        <dbReference type="ChEBI" id="CHEBI:60240"/>
    </ligand>
</feature>
<dbReference type="PRINTS" id="PR01790">
    <property type="entry name" value="SMP30FAMILY"/>
</dbReference>
<dbReference type="GO" id="GO:0046872">
    <property type="term" value="F:metal ion binding"/>
    <property type="evidence" value="ECO:0007669"/>
    <property type="project" value="UniProtKB-KW"/>
</dbReference>
<name>A0A0W7WH56_9RHOB</name>
<evidence type="ECO:0000259" key="5">
    <source>
        <dbReference type="Pfam" id="PF08450"/>
    </source>
</evidence>
<dbReference type="AlphaFoldDB" id="A0A0W7WH56"/>
<comment type="caution">
    <text evidence="6">The sequence shown here is derived from an EMBL/GenBank/DDBJ whole genome shotgun (WGS) entry which is preliminary data.</text>
</comment>
<evidence type="ECO:0000256" key="1">
    <source>
        <dbReference type="ARBA" id="ARBA00022801"/>
    </source>
</evidence>
<sequence length="520" mass="56586">MAHEALDPAFRDLIDEHAPVRQAGSGFTFTEGPIWHPTDHYLLFSDMPGDVRRRLDTSGVREVLRPSHKGNGMTYDADLNLLVCEHSTSSVTRFRPDGTREVLASHFEGRELNSPNDIVVKSDGSVWFTDPWYGRMPGFGIERPRDLGWQGVFRLPPNHRPGDDPQLVVDRYLFTMPNGLCFSPDESLLYVNDTEQANIRVYDVGAGGRLSNGRIFASGIRDSLKEGVPDGMKCDQAGNVWVTAPGGLWVYAPSGRLIGKVAIPEKSANLHWGGADWRTLYVAASTSVYAIPVKIGPRGEPFMRARPPARAPAPSGGDEALRLDASRCALIIQDMQNDVVIEGGAFAASGSPAHCREQNAIANIARLAARCRELGVPVIHVHFLVHPGAPGFTLNAPLFEGVIDENALVRGTWGGAPVEGLEPQPGDHVVEKMRMSAWEGTSLETVLRAEGRDILIETGAWTNMSIEHTARTGADKGYVMVIPEDGCSTMNADWHRASIDYAMQNVALVTRTDAVIGALA</sequence>
<dbReference type="SUPFAM" id="SSF63829">
    <property type="entry name" value="Calcium-dependent phosphotriesterase"/>
    <property type="match status" value="1"/>
</dbReference>
<reference evidence="6 7" key="1">
    <citation type="submission" date="2015-12" db="EMBL/GenBank/DDBJ databases">
        <authorList>
            <person name="Shamseldin A."/>
            <person name="Moawad H."/>
            <person name="Abd El-Rahim W.M."/>
            <person name="Sadowsky M.J."/>
        </authorList>
    </citation>
    <scope>NUCLEOTIDE SEQUENCE [LARGE SCALE GENOMIC DNA]</scope>
    <source>
        <strain evidence="6 7">SJ5A-1</strain>
    </source>
</reference>
<gene>
    <name evidence="6" type="ORF">AVJ23_15375</name>
</gene>
<evidence type="ECO:0000256" key="2">
    <source>
        <dbReference type="PIRSR" id="PIRSR605511-1"/>
    </source>
</evidence>
<dbReference type="InterPro" id="IPR036380">
    <property type="entry name" value="Isochorismatase-like_sf"/>
</dbReference>
<dbReference type="Proteomes" id="UP000054396">
    <property type="component" value="Unassembled WGS sequence"/>
</dbReference>
<dbReference type="Pfam" id="PF08450">
    <property type="entry name" value="SGL"/>
    <property type="match status" value="1"/>
</dbReference>
<dbReference type="PANTHER" id="PTHR47572">
    <property type="entry name" value="LIPOPROTEIN-RELATED"/>
    <property type="match status" value="1"/>
</dbReference>
<keyword evidence="1" id="KW-0378">Hydrolase</keyword>
<feature type="binding site" evidence="3">
    <location>
        <position position="116"/>
    </location>
    <ligand>
        <name>substrate</name>
    </ligand>
</feature>
<dbReference type="Gene3D" id="2.120.10.30">
    <property type="entry name" value="TolB, C-terminal domain"/>
    <property type="match status" value="1"/>
</dbReference>
<evidence type="ECO:0000313" key="7">
    <source>
        <dbReference type="Proteomes" id="UP000054396"/>
    </source>
</evidence>
<dbReference type="STRING" id="1685382.AVJ23_15375"/>
<dbReference type="Pfam" id="PF00857">
    <property type="entry name" value="Isochorismatase"/>
    <property type="match status" value="1"/>
</dbReference>
<dbReference type="GO" id="GO:0016787">
    <property type="term" value="F:hydrolase activity"/>
    <property type="evidence" value="ECO:0007669"/>
    <property type="project" value="UniProtKB-KW"/>
</dbReference>
<dbReference type="InterPro" id="IPR005511">
    <property type="entry name" value="SMP-30"/>
</dbReference>
<feature type="domain" description="Isochorismatase-like" evidence="4">
    <location>
        <begin position="328"/>
        <end position="513"/>
    </location>
</feature>
<proteinExistence type="predicted"/>
<dbReference type="SUPFAM" id="SSF52499">
    <property type="entry name" value="Isochorismatase-like hydrolases"/>
    <property type="match status" value="1"/>
</dbReference>
<protein>
    <submittedName>
        <fullName evidence="6">Gluconolactonase</fullName>
    </submittedName>
</protein>
<keyword evidence="3" id="KW-0479">Metal-binding</keyword>
<comment type="cofactor">
    <cofactor evidence="3">
        <name>Zn(2+)</name>
        <dbReference type="ChEBI" id="CHEBI:29105"/>
    </cofactor>
    <text evidence="3">Binds 1 divalent metal cation per subunit.</text>
</comment>
<dbReference type="InterPro" id="IPR051262">
    <property type="entry name" value="SMP-30/CGR1_Lactonase"/>
</dbReference>
<feature type="active site" description="Proton donor/acceptor" evidence="2">
    <location>
        <position position="230"/>
    </location>
</feature>
<dbReference type="CDD" id="cd00431">
    <property type="entry name" value="cysteine_hydrolases"/>
    <property type="match status" value="1"/>
</dbReference>